<reference evidence="1 2" key="1">
    <citation type="submission" date="2019-06" db="EMBL/GenBank/DDBJ databases">
        <title>Draft genomes of female and male turbot (Scophthalmus maximus).</title>
        <authorList>
            <person name="Xu H."/>
            <person name="Xu X.-W."/>
            <person name="Shao C."/>
            <person name="Chen S."/>
        </authorList>
    </citation>
    <scope>NUCLEOTIDE SEQUENCE [LARGE SCALE GENOMIC DNA]</scope>
    <source>
        <strain evidence="1">Ysfricsl-2016a</strain>
        <tissue evidence="1">Blood</tissue>
    </source>
</reference>
<dbReference type="AlphaFoldDB" id="A0A6A4RM69"/>
<dbReference type="Proteomes" id="UP000438429">
    <property type="component" value="Unassembled WGS sequence"/>
</dbReference>
<sequence length="95" mass="10811">MFNRSEPKNTTCVHRCLESGVWEANQPPRRRNCCTTRRGGDGRQKRSHRLTVSRRVGDCNADDCVLFEHLPRCLVGLRHLLPGQLLQESSALDVV</sequence>
<protein>
    <submittedName>
        <fullName evidence="1">Uncharacterized protein</fullName>
    </submittedName>
</protein>
<evidence type="ECO:0000313" key="1">
    <source>
        <dbReference type="EMBL" id="KAF0021425.1"/>
    </source>
</evidence>
<accession>A0A6A4RM69</accession>
<organism evidence="1 2">
    <name type="scientific">Scophthalmus maximus</name>
    <name type="common">Turbot</name>
    <name type="synonym">Psetta maxima</name>
    <dbReference type="NCBI Taxonomy" id="52904"/>
    <lineage>
        <taxon>Eukaryota</taxon>
        <taxon>Metazoa</taxon>
        <taxon>Chordata</taxon>
        <taxon>Craniata</taxon>
        <taxon>Vertebrata</taxon>
        <taxon>Euteleostomi</taxon>
        <taxon>Actinopterygii</taxon>
        <taxon>Neopterygii</taxon>
        <taxon>Teleostei</taxon>
        <taxon>Neoteleostei</taxon>
        <taxon>Acanthomorphata</taxon>
        <taxon>Carangaria</taxon>
        <taxon>Pleuronectiformes</taxon>
        <taxon>Pleuronectoidei</taxon>
        <taxon>Scophthalmidae</taxon>
        <taxon>Scophthalmus</taxon>
    </lineage>
</organism>
<proteinExistence type="predicted"/>
<comment type="caution">
    <text evidence="1">The sequence shown here is derived from an EMBL/GenBank/DDBJ whole genome shotgun (WGS) entry which is preliminary data.</text>
</comment>
<name>A0A6A4RM69_SCOMX</name>
<gene>
    <name evidence="1" type="ORF">F2P81_026322</name>
</gene>
<dbReference type="EMBL" id="VEVO01008700">
    <property type="protein sequence ID" value="KAF0021425.1"/>
    <property type="molecule type" value="Genomic_DNA"/>
</dbReference>
<evidence type="ECO:0000313" key="2">
    <source>
        <dbReference type="Proteomes" id="UP000438429"/>
    </source>
</evidence>